<feature type="non-terminal residue" evidence="2">
    <location>
        <position position="1300"/>
    </location>
</feature>
<dbReference type="SUPFAM" id="SSF56349">
    <property type="entry name" value="DNA breaking-rejoining enzymes"/>
    <property type="match status" value="1"/>
</dbReference>
<protein>
    <submittedName>
        <fullName evidence="2">ANK1 protein</fullName>
    </submittedName>
</protein>
<dbReference type="Gene3D" id="1.10.443.10">
    <property type="entry name" value="Intergrase catalytic core"/>
    <property type="match status" value="1"/>
</dbReference>
<dbReference type="InterPro" id="IPR011010">
    <property type="entry name" value="DNA_brk_join_enz"/>
</dbReference>
<dbReference type="InterPro" id="IPR013762">
    <property type="entry name" value="Integrase-like_cat_sf"/>
</dbReference>
<dbReference type="OrthoDB" id="430550at2759"/>
<proteinExistence type="predicted"/>
<keyword evidence="3" id="KW-1185">Reference proteome</keyword>
<sequence>DICFVNYGEVPPCIHARLVGAHVRADTWVIITPDFDIYEEQLSNMNPDYTAFHHGGPGLGTVVIPQGQGLPAGAVQLGDRAIIDHGGGVQVAIKQVALSQVGAMEVRDLRVLPIRYDAQGQRRAEFGDVVSQMSQDDMPGGKLQLDGPPSALEVMRSMVLRGLTPVTDHEHWVRTHDLAKGDRSVYEMEVITRVMEAFVTVDQINVPNLKGCELLIRRWQLIREAHRISPTAPDYSATDVIMGWAYRKGDGVEPSLAKYVAGELRDQASIAKEARKADGVIFFLFLCSSRSLFAQRREANVARTNGLASANLLLWPSVSFCLRARLRLMFRVKAGAAPLDATELLDPQGREILNRFESSMFVDEDGIPVKTITPYMDEMLKSSPKAYAEFIVDIFARGMIDFAKTATSTITPFFVNKKSGKLRLVLDCRASNMYFAKPPDIALAAGYTFAQLEIPDGEQLYVAQSDVRDYFYSIGLLPGLRGYFALPPIAVHMLPPGLVDPSDVEGGMTRPRMKVVPMGWSWAMWIAQRIHQHQAALAVACSPDQVLVDGRPPPDLQAGSPVMIPYADNLNVCGTCKDSVQRAKDKALGFIIDGERGQVHPIPARCLVEPLNELLGIVFTFSCYVDSHVVQTVGRCREMWRFKSKDPLSRARDAALSLDPFVHHETVMPMSHEERDPFQLNLEFQHVPHEIACSPEWKVQFASRMTKPEHITLLEGRGTVQAIRHKMRVEGNFGKKHLHLGDNLGGVLANLKSAVPPRSLAAAPTKRNLRKAVQAPDEASRAAKRQAVVARGNSRKRSADHTFLETAAVAPRTSEEYLHKWNLFESFCRTQKLKLRSADDVDFALTIFLNQAFWEGWDVSEGVKTIAAVTDRRPALAGRQGLPRARRSLQGWRSLDPGVTRPPLAWPFIALIALTAVMNNQLVEAIAFLFMFVTYVRPGEVFELRRQDLVKSEVLGQQWSVNLHPSEDLQESKVEVSNETLLLDNKEIPWLGQVLECVTAISSGPLFPTSYTEVQQAWAQSLRELKLGDKFAVLYQLRHSGASWDRFRQYRSLLEVKLRGRWASDNSLKRSSRYANSCECHGLLLRLWHAVEKGRIWEEESCENVHALVIIHFVVCSPEGSMMFAFAQSEGFGAVLKEAQQRVSGAVAAVSVNETVQQLWTKWKISNCALLQTGAYSTSDWGGRYGYGKRYYGYHPSPPPPSPEPEWAERLEAQHGKLMENQVVFHNESTGNEENIKEGVDNLQVALVIPDQDPLPTPPPGDCDPGVNLSGPVCYESQTPCQLTISNDPVAEKYLGVPVY</sequence>
<dbReference type="Proteomes" id="UP000601435">
    <property type="component" value="Unassembled WGS sequence"/>
</dbReference>
<keyword evidence="1" id="KW-0233">DNA recombination</keyword>
<organism evidence="2 3">
    <name type="scientific">Symbiodinium necroappetens</name>
    <dbReference type="NCBI Taxonomy" id="1628268"/>
    <lineage>
        <taxon>Eukaryota</taxon>
        <taxon>Sar</taxon>
        <taxon>Alveolata</taxon>
        <taxon>Dinophyceae</taxon>
        <taxon>Suessiales</taxon>
        <taxon>Symbiodiniaceae</taxon>
        <taxon>Symbiodinium</taxon>
    </lineage>
</organism>
<name>A0A812YLQ9_9DINO</name>
<dbReference type="InterPro" id="IPR043502">
    <property type="entry name" value="DNA/RNA_pol_sf"/>
</dbReference>
<dbReference type="EMBL" id="CAJNJA010042931">
    <property type="protein sequence ID" value="CAE7788750.1"/>
    <property type="molecule type" value="Genomic_DNA"/>
</dbReference>
<dbReference type="GO" id="GO:0015074">
    <property type="term" value="P:DNA integration"/>
    <property type="evidence" value="ECO:0007669"/>
    <property type="project" value="InterPro"/>
</dbReference>
<evidence type="ECO:0000313" key="2">
    <source>
        <dbReference type="EMBL" id="CAE7788750.1"/>
    </source>
</evidence>
<gene>
    <name evidence="2" type="primary">ANK1</name>
    <name evidence="2" type="ORF">SNEC2469_LOCUS23162</name>
</gene>
<dbReference type="GO" id="GO:0006310">
    <property type="term" value="P:DNA recombination"/>
    <property type="evidence" value="ECO:0007669"/>
    <property type="project" value="UniProtKB-KW"/>
</dbReference>
<evidence type="ECO:0000256" key="1">
    <source>
        <dbReference type="ARBA" id="ARBA00023172"/>
    </source>
</evidence>
<evidence type="ECO:0000313" key="3">
    <source>
        <dbReference type="Proteomes" id="UP000601435"/>
    </source>
</evidence>
<accession>A0A812YLQ9</accession>
<reference evidence="2" key="1">
    <citation type="submission" date="2021-02" db="EMBL/GenBank/DDBJ databases">
        <authorList>
            <person name="Dougan E. K."/>
            <person name="Rhodes N."/>
            <person name="Thang M."/>
            <person name="Chan C."/>
        </authorList>
    </citation>
    <scope>NUCLEOTIDE SEQUENCE</scope>
</reference>
<dbReference type="SUPFAM" id="SSF56672">
    <property type="entry name" value="DNA/RNA polymerases"/>
    <property type="match status" value="1"/>
</dbReference>
<comment type="caution">
    <text evidence="2">The sequence shown here is derived from an EMBL/GenBank/DDBJ whole genome shotgun (WGS) entry which is preliminary data.</text>
</comment>
<dbReference type="GO" id="GO:0003677">
    <property type="term" value="F:DNA binding"/>
    <property type="evidence" value="ECO:0007669"/>
    <property type="project" value="InterPro"/>
</dbReference>